<dbReference type="GO" id="GO:0009401">
    <property type="term" value="P:phosphoenolpyruvate-dependent sugar phosphotransferase system"/>
    <property type="evidence" value="ECO:0007669"/>
    <property type="project" value="InterPro"/>
</dbReference>
<feature type="transmembrane region" description="Helical" evidence="9">
    <location>
        <begin position="205"/>
        <end position="226"/>
    </location>
</feature>
<evidence type="ECO:0000313" key="11">
    <source>
        <dbReference type="EMBL" id="TGY42370.1"/>
    </source>
</evidence>
<comment type="subcellular location">
    <subcellularLocation>
        <location evidence="1">Cell membrane</location>
        <topology evidence="1">Multi-pass membrane protein</topology>
    </subcellularLocation>
</comment>
<keyword evidence="2 8" id="KW-0813">Transport</keyword>
<feature type="transmembrane region" description="Helical" evidence="9">
    <location>
        <begin position="73"/>
        <end position="93"/>
    </location>
</feature>
<evidence type="ECO:0000256" key="8">
    <source>
        <dbReference type="PIRNR" id="PIRNR006351"/>
    </source>
</evidence>
<feature type="transmembrane region" description="Helical" evidence="9">
    <location>
        <begin position="131"/>
        <end position="154"/>
    </location>
</feature>
<dbReference type="PIRSF" id="PIRSF006351">
    <property type="entry name" value="PTS_EIIC-Cellobiose"/>
    <property type="match status" value="1"/>
</dbReference>
<evidence type="ECO:0000313" key="12">
    <source>
        <dbReference type="Proteomes" id="UP000306888"/>
    </source>
</evidence>
<name>A0A4V3RL53_9CLOT</name>
<keyword evidence="12" id="KW-1185">Reference proteome</keyword>
<dbReference type="Proteomes" id="UP000306888">
    <property type="component" value="Unassembled WGS sequence"/>
</dbReference>
<gene>
    <name evidence="11" type="ORF">E5347_09125</name>
</gene>
<evidence type="ECO:0000256" key="2">
    <source>
        <dbReference type="ARBA" id="ARBA00022448"/>
    </source>
</evidence>
<evidence type="ECO:0000256" key="3">
    <source>
        <dbReference type="ARBA" id="ARBA00022475"/>
    </source>
</evidence>
<dbReference type="InterPro" id="IPR003352">
    <property type="entry name" value="PTS_EIIC"/>
</dbReference>
<dbReference type="GO" id="GO:0008982">
    <property type="term" value="F:protein-N(PI)-phosphohistidine-sugar phosphotransferase activity"/>
    <property type="evidence" value="ECO:0007669"/>
    <property type="project" value="UniProtKB-UniRule"/>
</dbReference>
<keyword evidence="4 8" id="KW-0762">Sugar transport</keyword>
<feature type="transmembrane region" description="Helical" evidence="9">
    <location>
        <begin position="394"/>
        <end position="414"/>
    </location>
</feature>
<dbReference type="RefSeq" id="WP_136006628.1">
    <property type="nucleotide sequence ID" value="NZ_SRYR01000003.1"/>
</dbReference>
<evidence type="ECO:0000259" key="10">
    <source>
        <dbReference type="PROSITE" id="PS51105"/>
    </source>
</evidence>
<proteinExistence type="predicted"/>
<dbReference type="InterPro" id="IPR004501">
    <property type="entry name" value="PTS_EIIC_3"/>
</dbReference>
<dbReference type="GO" id="GO:1901264">
    <property type="term" value="P:carbohydrate derivative transport"/>
    <property type="evidence" value="ECO:0007669"/>
    <property type="project" value="TreeGrafter"/>
</dbReference>
<feature type="transmembrane region" description="Helical" evidence="9">
    <location>
        <begin position="284"/>
        <end position="304"/>
    </location>
</feature>
<keyword evidence="7 8" id="KW-0472">Membrane</keyword>
<evidence type="ECO:0000256" key="7">
    <source>
        <dbReference type="ARBA" id="ARBA00023136"/>
    </source>
</evidence>
<organism evidence="11 12">
    <name type="scientific">Clostridium sartagoforme</name>
    <dbReference type="NCBI Taxonomy" id="84031"/>
    <lineage>
        <taxon>Bacteria</taxon>
        <taxon>Bacillati</taxon>
        <taxon>Bacillota</taxon>
        <taxon>Clostridia</taxon>
        <taxon>Eubacteriales</taxon>
        <taxon>Clostridiaceae</taxon>
        <taxon>Clostridium</taxon>
    </lineage>
</organism>
<dbReference type="PANTHER" id="PTHR33989">
    <property type="match status" value="1"/>
</dbReference>
<comment type="caution">
    <text evidence="11">The sequence shown here is derived from an EMBL/GenBank/DDBJ whole genome shotgun (WGS) entry which is preliminary data.</text>
</comment>
<accession>A0A4V3RL53</accession>
<dbReference type="PROSITE" id="PS51105">
    <property type="entry name" value="PTS_EIIC_TYPE_3"/>
    <property type="match status" value="1"/>
</dbReference>
<feature type="transmembrane region" description="Helical" evidence="9">
    <location>
        <begin position="32"/>
        <end position="53"/>
    </location>
</feature>
<keyword evidence="3 8" id="KW-1003">Cell membrane</keyword>
<dbReference type="GO" id="GO:0005886">
    <property type="term" value="C:plasma membrane"/>
    <property type="evidence" value="ECO:0007669"/>
    <property type="project" value="UniProtKB-SubCell"/>
</dbReference>
<dbReference type="PANTHER" id="PTHR33989:SF4">
    <property type="entry name" value="PTS SYSTEM N,N'-DIACETYLCHITOBIOSE-SPECIFIC EIIC COMPONENT"/>
    <property type="match status" value="1"/>
</dbReference>
<dbReference type="InterPro" id="IPR051088">
    <property type="entry name" value="PTS_Sugar-EIIC/EIIB"/>
</dbReference>
<keyword evidence="5 9" id="KW-0812">Transmembrane</keyword>
<dbReference type="Pfam" id="PF02378">
    <property type="entry name" value="PTS_EIIC"/>
    <property type="match status" value="1"/>
</dbReference>
<feature type="transmembrane region" description="Helical" evidence="9">
    <location>
        <begin position="338"/>
        <end position="362"/>
    </location>
</feature>
<evidence type="ECO:0000256" key="6">
    <source>
        <dbReference type="ARBA" id="ARBA00022989"/>
    </source>
</evidence>
<feature type="transmembrane region" description="Helical" evidence="9">
    <location>
        <begin position="233"/>
        <end position="253"/>
    </location>
</feature>
<feature type="transmembrane region" description="Helical" evidence="9">
    <location>
        <begin position="100"/>
        <end position="119"/>
    </location>
</feature>
<keyword evidence="6 9" id="KW-1133">Transmembrane helix</keyword>
<dbReference type="EMBL" id="SRYR01000003">
    <property type="protein sequence ID" value="TGY42370.1"/>
    <property type="molecule type" value="Genomic_DNA"/>
</dbReference>
<sequence length="441" mass="47070">MKKLNEFLEEKMLPIAAKLGANKVLISIRDGITLSMPLIIIGSLFMIIASFPVKAWTDWLTAVGIDAYLWKGVDSSFGLMGLVASFGIANSLARQNKVDGVSAGIIALSSFIVVTPFVSGETGTGIPVGYMGSKGLFVAMILGIISALIFIWFIKRDIQIKLPDSVPPAVARSFSALIPGAAIITLWLVVFAVLDKMNIGNIHDIMMIVLGGPLGLLGNNIFGTIIAILLNSLFWFVGIHGGNVVNSILQPIWLMNSDANRLLFQADSAAHLPNIITLPFIDNFVYMGGGGATIGLVIVIAIIARRKNASKMTKAMAPLTLTPGIFNINEPAMFGLPIVMNVSLIIPFILAPVANAVISYVAMASGLVARTTGITVSWTMPPILSGFLTTGNHISGAVLQLVCILVDVAIYWFFYKAVEKQNLALEAVEAVEANEVNNIMS</sequence>
<evidence type="ECO:0000256" key="4">
    <source>
        <dbReference type="ARBA" id="ARBA00022597"/>
    </source>
</evidence>
<reference evidence="11 12" key="1">
    <citation type="submission" date="2019-04" db="EMBL/GenBank/DDBJ databases">
        <title>Microbes associate with the intestines of laboratory mice.</title>
        <authorList>
            <person name="Navarre W."/>
            <person name="Wong E."/>
            <person name="Huang K."/>
            <person name="Tropini C."/>
            <person name="Ng K."/>
            <person name="Yu B."/>
        </authorList>
    </citation>
    <scope>NUCLEOTIDE SEQUENCE [LARGE SCALE GENOMIC DNA]</scope>
    <source>
        <strain evidence="11 12">NM50_B9-20</strain>
    </source>
</reference>
<feature type="transmembrane region" description="Helical" evidence="9">
    <location>
        <begin position="174"/>
        <end position="193"/>
    </location>
</feature>
<dbReference type="AlphaFoldDB" id="A0A4V3RL53"/>
<evidence type="ECO:0000256" key="1">
    <source>
        <dbReference type="ARBA" id="ARBA00004651"/>
    </source>
</evidence>
<evidence type="ECO:0000256" key="9">
    <source>
        <dbReference type="SAM" id="Phobius"/>
    </source>
</evidence>
<evidence type="ECO:0000256" key="5">
    <source>
        <dbReference type="ARBA" id="ARBA00022692"/>
    </source>
</evidence>
<feature type="domain" description="PTS EIIC type-3" evidence="10">
    <location>
        <begin position="8"/>
        <end position="414"/>
    </location>
</feature>
<comment type="function">
    <text evidence="8">The phosphoenolpyruvate-dependent sugar phosphotransferase system (PTS), a major carbohydrate active -transport system, catalyzes the phosphorylation of incoming sugar substrates concomitant with their translocation across the cell membrane.</text>
</comment>
<dbReference type="NCBIfam" id="TIGR00410">
    <property type="entry name" value="lacE"/>
    <property type="match status" value="1"/>
</dbReference>
<dbReference type="OrthoDB" id="1641940at2"/>
<dbReference type="InterPro" id="IPR004796">
    <property type="entry name" value="PTS_IIC_cello"/>
</dbReference>
<protein>
    <recommendedName>
        <fullName evidence="8">Permease IIC component</fullName>
    </recommendedName>
</protein>